<dbReference type="PANTHER" id="PTHR26312">
    <property type="entry name" value="TETRATRICOPEPTIDE REPEAT PROTEIN 5"/>
    <property type="match status" value="1"/>
</dbReference>
<dbReference type="SUPFAM" id="SSF48452">
    <property type="entry name" value="TPR-like"/>
    <property type="match status" value="1"/>
</dbReference>
<feature type="compositionally biased region" description="Basic and acidic residues" evidence="1">
    <location>
        <begin position="55"/>
        <end position="71"/>
    </location>
</feature>
<dbReference type="AlphaFoldDB" id="A0AAQ3QDJ6"/>
<name>A0AAQ3QDJ6_9LILI</name>
<evidence type="ECO:0000313" key="3">
    <source>
        <dbReference type="Proteomes" id="UP001327560"/>
    </source>
</evidence>
<feature type="region of interest" description="Disordered" evidence="1">
    <location>
        <begin position="123"/>
        <end position="146"/>
    </location>
</feature>
<keyword evidence="3" id="KW-1185">Reference proteome</keyword>
<gene>
    <name evidence="2" type="ORF">Cni_G15724</name>
</gene>
<dbReference type="PANTHER" id="PTHR26312:SF123">
    <property type="entry name" value="TETRATRICOPEPTIDE REPEAT (TPR)-LIKE SUPERFAMILY PROTEIN"/>
    <property type="match status" value="1"/>
</dbReference>
<feature type="compositionally biased region" description="Acidic residues" evidence="1">
    <location>
        <begin position="92"/>
        <end position="104"/>
    </location>
</feature>
<feature type="region of interest" description="Disordered" evidence="1">
    <location>
        <begin position="55"/>
        <end position="105"/>
    </location>
</feature>
<sequence length="300" mass="33315">MGSTTLIRTGSLLVSPRFPVDGHQDPGAGVSFLRRCRSTSHAPRSRCAAALRFETDGGKDGRPLRRVRSEADLLGSNPPPRSGLRSPVPEKVEEEEEEEEEEDLEVKWCDLGVPVPMAEQVEYSGGGTGKGRNIGLGRDGGGGGDRNDNRRIAEYYKQMLQSDPSNPLLLMNYGKFLHEVSENEFKIRFLLHSNKKKYIKISNVLDLVKMERDAKGAEECYGRAILASPGDGEVLSLYGKLVWETHKDGERAESYFERAVEASPDDCYVLGSYAHFLWDAEEDEEDEARPEASSSLVEAF</sequence>
<protein>
    <submittedName>
        <fullName evidence="2">Uncharacterized protein</fullName>
    </submittedName>
</protein>
<evidence type="ECO:0000313" key="2">
    <source>
        <dbReference type="EMBL" id="WOL06989.1"/>
    </source>
</evidence>
<dbReference type="Gene3D" id="1.25.40.10">
    <property type="entry name" value="Tetratricopeptide repeat domain"/>
    <property type="match status" value="1"/>
</dbReference>
<organism evidence="2 3">
    <name type="scientific">Canna indica</name>
    <name type="common">Indian-shot</name>
    <dbReference type="NCBI Taxonomy" id="4628"/>
    <lineage>
        <taxon>Eukaryota</taxon>
        <taxon>Viridiplantae</taxon>
        <taxon>Streptophyta</taxon>
        <taxon>Embryophyta</taxon>
        <taxon>Tracheophyta</taxon>
        <taxon>Spermatophyta</taxon>
        <taxon>Magnoliopsida</taxon>
        <taxon>Liliopsida</taxon>
        <taxon>Zingiberales</taxon>
        <taxon>Cannaceae</taxon>
        <taxon>Canna</taxon>
    </lineage>
</organism>
<feature type="compositionally biased region" description="Gly residues" evidence="1">
    <location>
        <begin position="124"/>
        <end position="144"/>
    </location>
</feature>
<dbReference type="Proteomes" id="UP001327560">
    <property type="component" value="Chromosome 5"/>
</dbReference>
<dbReference type="InterPro" id="IPR011990">
    <property type="entry name" value="TPR-like_helical_dom_sf"/>
</dbReference>
<evidence type="ECO:0000256" key="1">
    <source>
        <dbReference type="SAM" id="MobiDB-lite"/>
    </source>
</evidence>
<reference evidence="2 3" key="1">
    <citation type="submission" date="2023-10" db="EMBL/GenBank/DDBJ databases">
        <title>Chromosome-scale genome assembly provides insights into flower coloration mechanisms of Canna indica.</title>
        <authorList>
            <person name="Li C."/>
        </authorList>
    </citation>
    <scope>NUCLEOTIDE SEQUENCE [LARGE SCALE GENOMIC DNA]</scope>
    <source>
        <tissue evidence="2">Flower</tissue>
    </source>
</reference>
<proteinExistence type="predicted"/>
<accession>A0AAQ3QDJ6</accession>
<dbReference type="EMBL" id="CP136894">
    <property type="protein sequence ID" value="WOL06989.1"/>
    <property type="molecule type" value="Genomic_DNA"/>
</dbReference>